<sequence>MPTITDPELDVRLGVLDAADTERIDRYATAAFLWRRLSQPDALDVARGLHWRAVGRDVAADAGEVVDALCLVPPPDAERARLAAVLTTHWQLDHAGPDRAIGDGAPRIDDLRRLGRRLSLALNLLDSARTIA</sequence>
<evidence type="ECO:0008006" key="3">
    <source>
        <dbReference type="Google" id="ProtNLM"/>
    </source>
</evidence>
<protein>
    <recommendedName>
        <fullName evidence="3">DUF222 domain-containing protein</fullName>
    </recommendedName>
</protein>
<proteinExistence type="predicted"/>
<accession>A0ABU8M2Z9</accession>
<keyword evidence="2" id="KW-1185">Reference proteome</keyword>
<comment type="caution">
    <text evidence="1">The sequence shown here is derived from an EMBL/GenBank/DDBJ whole genome shotgun (WGS) entry which is preliminary data.</text>
</comment>
<evidence type="ECO:0000313" key="2">
    <source>
        <dbReference type="Proteomes" id="UP001369736"/>
    </source>
</evidence>
<reference evidence="1 2" key="1">
    <citation type="submission" date="2024-03" db="EMBL/GenBank/DDBJ databases">
        <title>Actinomycetospora sp. OC33-EN07, a novel actinomycete isolated from wild orchid (Aerides multiflora).</title>
        <authorList>
            <person name="Suriyachadkun C."/>
        </authorList>
    </citation>
    <scope>NUCLEOTIDE SEQUENCE [LARGE SCALE GENOMIC DNA]</scope>
    <source>
        <strain evidence="1 2">OC33-EN07</strain>
    </source>
</reference>
<name>A0ABU8M2Z9_9PSEU</name>
<dbReference type="RefSeq" id="WP_337701582.1">
    <property type="nucleotide sequence ID" value="NZ_JBBEGM010000002.1"/>
</dbReference>
<dbReference type="Proteomes" id="UP001369736">
    <property type="component" value="Unassembled WGS sequence"/>
</dbReference>
<gene>
    <name evidence="1" type="ORF">WCD58_08510</name>
</gene>
<evidence type="ECO:0000313" key="1">
    <source>
        <dbReference type="EMBL" id="MEJ2861195.1"/>
    </source>
</evidence>
<dbReference type="EMBL" id="JBBEGM010000002">
    <property type="protein sequence ID" value="MEJ2861195.1"/>
    <property type="molecule type" value="Genomic_DNA"/>
</dbReference>
<organism evidence="1 2">
    <name type="scientific">Actinomycetospora flava</name>
    <dbReference type="NCBI Taxonomy" id="3129232"/>
    <lineage>
        <taxon>Bacteria</taxon>
        <taxon>Bacillati</taxon>
        <taxon>Actinomycetota</taxon>
        <taxon>Actinomycetes</taxon>
        <taxon>Pseudonocardiales</taxon>
        <taxon>Pseudonocardiaceae</taxon>
        <taxon>Actinomycetospora</taxon>
    </lineage>
</organism>